<keyword evidence="4" id="KW-1185">Reference proteome</keyword>
<reference evidence="3" key="2">
    <citation type="submission" date="2019-07" db="EMBL/GenBank/DDBJ databases">
        <authorList>
            <person name="Yang Y."/>
            <person name="Bocs S."/>
            <person name="Baudouin L."/>
        </authorList>
    </citation>
    <scope>NUCLEOTIDE SEQUENCE</scope>
    <source>
        <tissue evidence="3">Spear leaf of Hainan Tall coconut</tissue>
    </source>
</reference>
<dbReference type="PANTHER" id="PTHR46445:SF3">
    <property type="entry name" value="RNA POLYMERASE II DEGRADATION FACTOR-LIKE PROTEIN (DUF1296)-RELATED"/>
    <property type="match status" value="1"/>
</dbReference>
<feature type="compositionally biased region" description="Gly residues" evidence="1">
    <location>
        <begin position="1"/>
        <end position="12"/>
    </location>
</feature>
<dbReference type="OrthoDB" id="762072at2759"/>
<dbReference type="PANTHER" id="PTHR46445">
    <property type="entry name" value="RNA POLYMERASE II DEGRADATION FACTOR-LIKE PROTEIN (DUF1296)"/>
    <property type="match status" value="1"/>
</dbReference>
<name>A0A8K0IUI5_COCNU</name>
<feature type="region of interest" description="Disordered" evidence="1">
    <location>
        <begin position="62"/>
        <end position="172"/>
    </location>
</feature>
<feature type="compositionally biased region" description="Polar residues" evidence="1">
    <location>
        <begin position="695"/>
        <end position="713"/>
    </location>
</feature>
<reference evidence="3" key="1">
    <citation type="journal article" date="2017" name="Gigascience">
        <title>The genome draft of coconut (Cocos nucifera).</title>
        <authorList>
            <person name="Xiao Y."/>
            <person name="Xu P."/>
            <person name="Fan H."/>
            <person name="Baudouin L."/>
            <person name="Xia W."/>
            <person name="Bocs S."/>
            <person name="Xu J."/>
            <person name="Li Q."/>
            <person name="Guo A."/>
            <person name="Zhou L."/>
            <person name="Li J."/>
            <person name="Wu Y."/>
            <person name="Ma Z."/>
            <person name="Armero A."/>
            <person name="Issali A.E."/>
            <person name="Liu N."/>
            <person name="Peng M."/>
            <person name="Yang Y."/>
        </authorList>
    </citation>
    <scope>NUCLEOTIDE SEQUENCE</scope>
    <source>
        <tissue evidence="3">Spear leaf of Hainan Tall coconut</tissue>
    </source>
</reference>
<comment type="caution">
    <text evidence="3">The sequence shown here is derived from an EMBL/GenBank/DDBJ whole genome shotgun (WGS) entry which is preliminary data.</text>
</comment>
<dbReference type="InterPro" id="IPR009060">
    <property type="entry name" value="UBA-like_sf"/>
</dbReference>
<evidence type="ECO:0000259" key="2">
    <source>
        <dbReference type="Pfam" id="PF06972"/>
    </source>
</evidence>
<gene>
    <name evidence="3" type="ORF">COCNU_14G004340</name>
</gene>
<feature type="compositionally biased region" description="Basic and acidic residues" evidence="1">
    <location>
        <begin position="65"/>
        <end position="87"/>
    </location>
</feature>
<feature type="region of interest" description="Disordered" evidence="1">
    <location>
        <begin position="205"/>
        <end position="261"/>
    </location>
</feature>
<evidence type="ECO:0000313" key="4">
    <source>
        <dbReference type="Proteomes" id="UP000797356"/>
    </source>
</evidence>
<sequence length="944" mass="100513">MSGGSGGGGSRGNGATAGPIPAMSRKLVQSVKEIVNCPESEIYSMLKECNMDPNEAVHRLLSQDTFHEVKSKRDKKKEIKDTPESRSRAVNSSGRGARGGIDRTGRNSSMQSSLSDYGVTRGKPVNKKENGTIGLPTSSILGSSMVASNPNRRPTISSDSVSMESTMQGTGLSEGIPAPLQAPSGFQHNWFGKPGHVSMADIVKMGRPQGKPSNAPIVASDRSSTTQNAAMSHTSHQSVKQPPTTVLPSESDQKVHSSQNPVAQVTETGNVIGVADGQHISHEDWSLVDEPPAGSGSIVPETSDTSAVYADLSASSTLLVDGVLHGNPHLDEIEILEGNVNSGGLPAEPIRSTAVSDRHIQLDDSGESSHLNDGLLKNMNSYQTQRHAFEEHEVEDDSAELSSAAADLRQLSLHTEERGAKSAEDNPAVIIPDHLQVTNADCAHLSFGSFGSGAFSGSFPSKTLKSNLEVAPVAETASSIDQPDARNHEYYNNGQLISTSNEDVVAKTVTNTGNLDMPSASQPEVIRNDALDATHGLQYNFPSASGYAFSSTSQPNEVAYTYPQGNTQMQNLSSLSNLMMERCLLSNLSNVFDAFLSGEFLLGILQIARMFRGKKVLKAKWQKFTIHCSAFKDLIVQPNSLPSSLLATTVPPLRDFDLPFSSLLTTQSMPAKFNTAVASISGPTISMPEAGKQGVFSNPQSTPQTLSGTTLPSGPTLPQHLPVHHYTQPTLPLSHFANMISFPFLPQSYTYLPSAAFQQPYTGNGPFHQSPAAVPNAGIKYTLPQYKSSVSVTSLPQSASVASAYGGLGSSANLPGSFTLNPTTASASTTIGLEEALSSQYKEANHYMPLQQADNPAMWVHGAGSRTMSALPASTFYSFQGQNQHSGYRQGQQPSQFGALGYPNFYPSQAGVSQEHQQNPSEGNLTASQAAPSQPSHQMWQHGY</sequence>
<organism evidence="3 4">
    <name type="scientific">Cocos nucifera</name>
    <name type="common">Coconut palm</name>
    <dbReference type="NCBI Taxonomy" id="13894"/>
    <lineage>
        <taxon>Eukaryota</taxon>
        <taxon>Viridiplantae</taxon>
        <taxon>Streptophyta</taxon>
        <taxon>Embryophyta</taxon>
        <taxon>Tracheophyta</taxon>
        <taxon>Spermatophyta</taxon>
        <taxon>Magnoliopsida</taxon>
        <taxon>Liliopsida</taxon>
        <taxon>Arecaceae</taxon>
        <taxon>Arecoideae</taxon>
        <taxon>Cocoseae</taxon>
        <taxon>Attaleinae</taxon>
        <taxon>Cocos</taxon>
    </lineage>
</organism>
<dbReference type="Proteomes" id="UP000797356">
    <property type="component" value="Chromosome 14"/>
</dbReference>
<feature type="region of interest" description="Disordered" evidence="1">
    <location>
        <begin position="695"/>
        <end position="714"/>
    </location>
</feature>
<dbReference type="InterPro" id="IPR009719">
    <property type="entry name" value="GIP1_N"/>
</dbReference>
<feature type="compositionally biased region" description="Polar residues" evidence="1">
    <location>
        <begin position="106"/>
        <end position="115"/>
    </location>
</feature>
<feature type="compositionally biased region" description="Polar residues" evidence="1">
    <location>
        <begin position="135"/>
        <end position="171"/>
    </location>
</feature>
<evidence type="ECO:0000256" key="1">
    <source>
        <dbReference type="SAM" id="MobiDB-lite"/>
    </source>
</evidence>
<accession>A0A8K0IUI5</accession>
<dbReference type="SUPFAM" id="SSF46934">
    <property type="entry name" value="UBA-like"/>
    <property type="match status" value="1"/>
</dbReference>
<proteinExistence type="predicted"/>
<feature type="domain" description="GBF-interacting protein 1 N-terminal" evidence="2">
    <location>
        <begin position="20"/>
        <end position="78"/>
    </location>
</feature>
<dbReference type="Pfam" id="PF06972">
    <property type="entry name" value="GIP1_N"/>
    <property type="match status" value="1"/>
</dbReference>
<feature type="region of interest" description="Disordered" evidence="1">
    <location>
        <begin position="1"/>
        <end position="21"/>
    </location>
</feature>
<feature type="compositionally biased region" description="Polar residues" evidence="1">
    <location>
        <begin position="221"/>
        <end position="261"/>
    </location>
</feature>
<dbReference type="EMBL" id="CM017885">
    <property type="protein sequence ID" value="KAG1367966.1"/>
    <property type="molecule type" value="Genomic_DNA"/>
</dbReference>
<evidence type="ECO:0000313" key="3">
    <source>
        <dbReference type="EMBL" id="KAG1367966.1"/>
    </source>
</evidence>
<feature type="region of interest" description="Disordered" evidence="1">
    <location>
        <begin position="908"/>
        <end position="944"/>
    </location>
</feature>
<protein>
    <submittedName>
        <fullName evidence="3">Signaling mucin HKR1</fullName>
    </submittedName>
</protein>
<dbReference type="AlphaFoldDB" id="A0A8K0IUI5"/>